<comment type="caution">
    <text evidence="2">The sequence shown here is derived from an EMBL/GenBank/DDBJ whole genome shotgun (WGS) entry which is preliminary data.</text>
</comment>
<dbReference type="Pfam" id="PF09848">
    <property type="entry name" value="SLFN-g3_helicase"/>
    <property type="match status" value="1"/>
</dbReference>
<dbReference type="Proteomes" id="UP000521379">
    <property type="component" value="Unassembled WGS sequence"/>
</dbReference>
<evidence type="ECO:0000313" key="2">
    <source>
        <dbReference type="EMBL" id="NKE10864.1"/>
    </source>
</evidence>
<keyword evidence="3" id="KW-1185">Reference proteome</keyword>
<proteinExistence type="predicted"/>
<organism evidence="2 3">
    <name type="scientific">Kocuria subflava</name>
    <dbReference type="NCBI Taxonomy" id="1736139"/>
    <lineage>
        <taxon>Bacteria</taxon>
        <taxon>Bacillati</taxon>
        <taxon>Actinomycetota</taxon>
        <taxon>Actinomycetes</taxon>
        <taxon>Micrococcales</taxon>
        <taxon>Micrococcaceae</taxon>
        <taxon>Kocuria</taxon>
    </lineage>
</organism>
<feature type="non-terminal residue" evidence="2">
    <location>
        <position position="1"/>
    </location>
</feature>
<evidence type="ECO:0000313" key="3">
    <source>
        <dbReference type="Proteomes" id="UP000521379"/>
    </source>
</evidence>
<feature type="domain" description="Schlafen group 3-like DNA/RNA helicase" evidence="1">
    <location>
        <begin position="1"/>
        <end position="157"/>
    </location>
</feature>
<name>A0A846TZ60_9MICC</name>
<dbReference type="RefSeq" id="WP_168023579.1">
    <property type="nucleotide sequence ID" value="NZ_JAAVUN010000114.1"/>
</dbReference>
<dbReference type="AlphaFoldDB" id="A0A846TZ60"/>
<gene>
    <name evidence="2" type="ORF">GTW58_13245</name>
</gene>
<accession>A0A846TZ60</accession>
<dbReference type="EMBL" id="JAAVUN010000114">
    <property type="protein sequence ID" value="NKE10864.1"/>
    <property type="molecule type" value="Genomic_DNA"/>
</dbReference>
<evidence type="ECO:0000259" key="1">
    <source>
        <dbReference type="Pfam" id="PF09848"/>
    </source>
</evidence>
<reference evidence="2 3" key="1">
    <citation type="submission" date="2020-02" db="EMBL/GenBank/DDBJ databases">
        <authorList>
            <person name="Sun Q."/>
        </authorList>
    </citation>
    <scope>NUCLEOTIDE SEQUENCE [LARGE SCALE GENOMIC DNA]</scope>
    <source>
        <strain evidence="2 3">YIM 13062</strain>
    </source>
</reference>
<sequence>YEFVLSERRADMVQRVRDCDEQFGLSRMVAGYAWEWRSRKDRQAYDIEIDDVRLRWNSTDTDWINSSNSLEEVGSIHTVQGYDLNYAGVIIGPDLRFDPSSEQLVVDRGSYRDAVGKRNNTMRGQITTDQDLLRYIANIYSVLLTRGMSGTYVYVCDPELRRWLAQFIPSVGGPHAPFTDY</sequence>
<protein>
    <submittedName>
        <fullName evidence="2">DUF2075 domain-containing protein</fullName>
    </submittedName>
</protein>
<dbReference type="InterPro" id="IPR018647">
    <property type="entry name" value="SLFN_3-like_DNA/RNA_helicase"/>
</dbReference>